<keyword evidence="1" id="KW-0732">Signal</keyword>
<reference evidence="3 4" key="1">
    <citation type="submission" date="2024-05" db="EMBL/GenBank/DDBJ databases">
        <title>Genome sequencing and assembly of Indian major carp, Cirrhinus mrigala (Hamilton, 1822).</title>
        <authorList>
            <person name="Mohindra V."/>
            <person name="Chowdhury L.M."/>
            <person name="Lal K."/>
            <person name="Jena J.K."/>
        </authorList>
    </citation>
    <scope>NUCLEOTIDE SEQUENCE [LARGE SCALE GENOMIC DNA]</scope>
    <source>
        <strain evidence="3">CM1030</strain>
        <tissue evidence="3">Blood</tissue>
    </source>
</reference>
<accession>A0ABD0MBG8</accession>
<dbReference type="InterPro" id="IPR036691">
    <property type="entry name" value="Endo/exonu/phosph_ase_sf"/>
</dbReference>
<evidence type="ECO:0000259" key="2">
    <source>
        <dbReference type="Pfam" id="PF00078"/>
    </source>
</evidence>
<evidence type="ECO:0000313" key="4">
    <source>
        <dbReference type="Proteomes" id="UP001529510"/>
    </source>
</evidence>
<name>A0ABD0MBG8_CIRMR</name>
<comment type="caution">
    <text evidence="3">The sequence shown here is derived from an EMBL/GenBank/DDBJ whole genome shotgun (WGS) entry which is preliminary data.</text>
</comment>
<evidence type="ECO:0000313" key="3">
    <source>
        <dbReference type="EMBL" id="KAL0147455.1"/>
    </source>
</evidence>
<dbReference type="PANTHER" id="PTHR47510">
    <property type="entry name" value="REVERSE TRANSCRIPTASE DOMAIN-CONTAINING PROTEIN"/>
    <property type="match status" value="1"/>
</dbReference>
<dbReference type="Proteomes" id="UP001529510">
    <property type="component" value="Unassembled WGS sequence"/>
</dbReference>
<organism evidence="3 4">
    <name type="scientific">Cirrhinus mrigala</name>
    <name type="common">Mrigala</name>
    <dbReference type="NCBI Taxonomy" id="683832"/>
    <lineage>
        <taxon>Eukaryota</taxon>
        <taxon>Metazoa</taxon>
        <taxon>Chordata</taxon>
        <taxon>Craniata</taxon>
        <taxon>Vertebrata</taxon>
        <taxon>Euteleostomi</taxon>
        <taxon>Actinopterygii</taxon>
        <taxon>Neopterygii</taxon>
        <taxon>Teleostei</taxon>
        <taxon>Ostariophysi</taxon>
        <taxon>Cypriniformes</taxon>
        <taxon>Cyprinidae</taxon>
        <taxon>Labeoninae</taxon>
        <taxon>Labeonini</taxon>
        <taxon>Cirrhinus</taxon>
    </lineage>
</organism>
<dbReference type="InterPro" id="IPR000477">
    <property type="entry name" value="RT_dom"/>
</dbReference>
<keyword evidence="4" id="KW-1185">Reference proteome</keyword>
<dbReference type="EMBL" id="JAMKFB020000750">
    <property type="protein sequence ID" value="KAL0147455.1"/>
    <property type="molecule type" value="Genomic_DNA"/>
</dbReference>
<protein>
    <recommendedName>
        <fullName evidence="2">Reverse transcriptase domain-containing protein</fullName>
    </recommendedName>
</protein>
<gene>
    <name evidence="3" type="ORF">M9458_057240</name>
</gene>
<sequence length="660" mass="75594">MAPRMAASVLSSPVVLVFLLVFPVFCFANTISFTRDELLNLRQYTPQNLLPDFNYSDVLLKVVVGGAAALIKRFRTRRRGKRAGALVELRQRRFRMALPSIHLANLRSLPNKTDELLLLSRLNKDFSHSAALCFTETWLNDAIPDGALHLPGYQLFRADRDAESTGKSRGGGTCFYINERWCTDLTVLKKMCCPDLDALFIDCKPFYSPREFCSFILISVYIPPQANVSLALQKLADQIADMEQKHPDSVLIILGDFNKANLSRELPKYSQHVTCPTRDSNILDHCYTTIRNAYHSVPRAALGLSDHCLVHLIPSYRQKLKSAIPVVKTVKRWTNETERVLQACFELTDWSVFEAAAYISFCEDMCIPTRTYLTYNNDNPWFTAKLRQLRQAKEDAYRYGDKVLYKQAKYTLEKEIKVAKRNYSEKLRNKFYFSDFSSVWKGLKVITNYKTPSPSTVENQQLADDLNEFYCRSVKTRCARSSERTKEERHQAQTIFNRSLELCEVDDAVNMGLHFILQHLDKSGTYWITSFLTDRQQLVKLGKFSSCTRTISTGAPQGCVLSPLLFSLYTNDCTSKDPSVKLLKFADDTTVIGLIQDGDESAYRQEVKELTVWCSHNNLEHNTLKTIEMTVDFRKNPPALPPLTIRVGYRNPVPIRHRYT</sequence>
<feature type="chain" id="PRO_5044806450" description="Reverse transcriptase domain-containing protein" evidence="1">
    <location>
        <begin position="29"/>
        <end position="660"/>
    </location>
</feature>
<proteinExistence type="predicted"/>
<dbReference type="SUPFAM" id="SSF56219">
    <property type="entry name" value="DNase I-like"/>
    <property type="match status" value="1"/>
</dbReference>
<dbReference type="PANTHER" id="PTHR47510:SF3">
    <property type="entry name" value="ENDO_EXONUCLEASE_PHOSPHATASE DOMAIN-CONTAINING PROTEIN"/>
    <property type="match status" value="1"/>
</dbReference>
<feature type="signal peptide" evidence="1">
    <location>
        <begin position="1"/>
        <end position="28"/>
    </location>
</feature>
<evidence type="ECO:0000256" key="1">
    <source>
        <dbReference type="SAM" id="SignalP"/>
    </source>
</evidence>
<dbReference type="AlphaFoldDB" id="A0ABD0MBG8"/>
<dbReference type="Pfam" id="PF00078">
    <property type="entry name" value="RVT_1"/>
    <property type="match status" value="1"/>
</dbReference>
<dbReference type="Gene3D" id="3.60.10.10">
    <property type="entry name" value="Endonuclease/exonuclease/phosphatase"/>
    <property type="match status" value="1"/>
</dbReference>
<feature type="domain" description="Reverse transcriptase" evidence="2">
    <location>
        <begin position="513"/>
        <end position="629"/>
    </location>
</feature>